<evidence type="ECO:0000313" key="2">
    <source>
        <dbReference type="Proteomes" id="UP000240739"/>
    </source>
</evidence>
<keyword evidence="2" id="KW-1185">Reference proteome</keyword>
<dbReference type="RefSeq" id="WP_107566715.1">
    <property type="nucleotide sequence ID" value="NZ_PYYB01000001.1"/>
</dbReference>
<accession>A0A2T4UGE1</accession>
<reference evidence="1 2" key="1">
    <citation type="submission" date="2018-03" db="EMBL/GenBank/DDBJ databases">
        <title>Aquarubrobacter algicola gen. nov., sp. nov., a novel actinobacterium isolated from shallow eutrophic lake during the end of cyanobacterial harmful algal blooms.</title>
        <authorList>
            <person name="Chun S.J."/>
        </authorList>
    </citation>
    <scope>NUCLEOTIDE SEQUENCE [LARGE SCALE GENOMIC DNA]</scope>
    <source>
        <strain evidence="1 2">Seoho-28</strain>
    </source>
</reference>
<organism evidence="1 2">
    <name type="scientific">Paraconexibacter algicola</name>
    <dbReference type="NCBI Taxonomy" id="2133960"/>
    <lineage>
        <taxon>Bacteria</taxon>
        <taxon>Bacillati</taxon>
        <taxon>Actinomycetota</taxon>
        <taxon>Thermoleophilia</taxon>
        <taxon>Solirubrobacterales</taxon>
        <taxon>Paraconexibacteraceae</taxon>
        <taxon>Paraconexibacter</taxon>
    </lineage>
</organism>
<name>A0A2T4UGE1_9ACTN</name>
<gene>
    <name evidence="1" type="ORF">C7Y72_00745</name>
</gene>
<proteinExistence type="predicted"/>
<protein>
    <submittedName>
        <fullName evidence="1">Uncharacterized protein</fullName>
    </submittedName>
</protein>
<dbReference type="EMBL" id="PYYB01000001">
    <property type="protein sequence ID" value="PTL58277.1"/>
    <property type="molecule type" value="Genomic_DNA"/>
</dbReference>
<evidence type="ECO:0000313" key="1">
    <source>
        <dbReference type="EMBL" id="PTL58277.1"/>
    </source>
</evidence>
<comment type="caution">
    <text evidence="1">The sequence shown here is derived from an EMBL/GenBank/DDBJ whole genome shotgun (WGS) entry which is preliminary data.</text>
</comment>
<sequence>MVARETRINAAVALAVAAGVTFAPTPFLRLFGIDAAEVTGAARFGWRLFAVRNVWVAVRALQGDPSATGAFLPVQLMDQVVFWQAYRARSVPRRAPLMAAATSGLIIALELRRTARTGR</sequence>
<dbReference type="AlphaFoldDB" id="A0A2T4UGE1"/>
<dbReference type="Proteomes" id="UP000240739">
    <property type="component" value="Unassembled WGS sequence"/>
</dbReference>